<evidence type="ECO:0000256" key="9">
    <source>
        <dbReference type="SAM" id="Phobius"/>
    </source>
</evidence>
<dbReference type="EMBL" id="CAJPIZ010000556">
    <property type="protein sequence ID" value="CAG2101727.1"/>
    <property type="molecule type" value="Genomic_DNA"/>
</dbReference>
<comment type="similarity">
    <text evidence="2">Belongs to the RAMP4 family.</text>
</comment>
<comment type="function">
    <text evidence="7">Interacts with target proteins during their translocation into the lumen of the endoplasmic reticulum. Protects unfolded target proteins against degradation during ER stress. May facilitate glycosylation of target proteins after termination of ER stress. May modulate the use of N-glycosylation sites on target proteins.</text>
</comment>
<evidence type="ECO:0000256" key="1">
    <source>
        <dbReference type="ARBA" id="ARBA00004389"/>
    </source>
</evidence>
<evidence type="ECO:0000256" key="4">
    <source>
        <dbReference type="ARBA" id="ARBA00022824"/>
    </source>
</evidence>
<evidence type="ECO:0000256" key="7">
    <source>
        <dbReference type="ARBA" id="ARBA00037157"/>
    </source>
</evidence>
<sequence>HLVGNHNTDHYTWHILLYNNTTQYDHQKSDTLVVVFEIEETMVRSQKMRVANEKASKNVQNRGNVPKTTKAADEKYPVGPWMLALFVFVVCGSAIFQIIQSIRFG</sequence>
<comment type="subunit">
    <text evidence="8">Interacts with SEC61B, SEC61A1 and the SEC61 complex. Interacts with CANX.</text>
</comment>
<dbReference type="OrthoDB" id="16679at2759"/>
<feature type="non-terminal residue" evidence="10">
    <location>
        <position position="1"/>
    </location>
</feature>
<dbReference type="Pfam" id="PF06624">
    <property type="entry name" value="RAMP4"/>
    <property type="match status" value="1"/>
</dbReference>
<evidence type="ECO:0000256" key="6">
    <source>
        <dbReference type="ARBA" id="ARBA00023136"/>
    </source>
</evidence>
<keyword evidence="6 9" id="KW-0472">Membrane</keyword>
<proteinExistence type="inferred from homology"/>
<dbReference type="GO" id="GO:0030968">
    <property type="term" value="P:endoplasmic reticulum unfolded protein response"/>
    <property type="evidence" value="ECO:0007669"/>
    <property type="project" value="TreeGrafter"/>
</dbReference>
<evidence type="ECO:0000256" key="5">
    <source>
        <dbReference type="ARBA" id="ARBA00022989"/>
    </source>
</evidence>
<accession>A0A7R9KE84</accession>
<gene>
    <name evidence="10" type="ORF">OSB1V03_LOCUS1769</name>
</gene>
<protein>
    <recommendedName>
        <fullName evidence="12">Stress-associated endoplasmic reticulum protein 2</fullName>
    </recommendedName>
</protein>
<dbReference type="AlphaFoldDB" id="A0A7R9KE84"/>
<dbReference type="EMBL" id="OC855131">
    <property type="protein sequence ID" value="CAD7621297.1"/>
    <property type="molecule type" value="Genomic_DNA"/>
</dbReference>
<evidence type="ECO:0008006" key="12">
    <source>
        <dbReference type="Google" id="ProtNLM"/>
    </source>
</evidence>
<dbReference type="InterPro" id="IPR010580">
    <property type="entry name" value="ER_stress-assoc"/>
</dbReference>
<keyword evidence="3 9" id="KW-0812">Transmembrane</keyword>
<keyword evidence="4" id="KW-0256">Endoplasmic reticulum</keyword>
<evidence type="ECO:0000256" key="3">
    <source>
        <dbReference type="ARBA" id="ARBA00022692"/>
    </source>
</evidence>
<evidence type="ECO:0000313" key="10">
    <source>
        <dbReference type="EMBL" id="CAD7621297.1"/>
    </source>
</evidence>
<evidence type="ECO:0000256" key="2">
    <source>
        <dbReference type="ARBA" id="ARBA00005500"/>
    </source>
</evidence>
<reference evidence="10" key="1">
    <citation type="submission" date="2020-11" db="EMBL/GenBank/DDBJ databases">
        <authorList>
            <person name="Tran Van P."/>
        </authorList>
    </citation>
    <scope>NUCLEOTIDE SEQUENCE</scope>
</reference>
<dbReference type="Proteomes" id="UP000759131">
    <property type="component" value="Unassembled WGS sequence"/>
</dbReference>
<dbReference type="PANTHER" id="PTHR15601">
    <property type="entry name" value="STRESS ASSOCIATED ENDOPLASMIC RETICULUM PROTEIN SERP1/RAMP4"/>
    <property type="match status" value="1"/>
</dbReference>
<feature type="transmembrane region" description="Helical" evidence="9">
    <location>
        <begin position="81"/>
        <end position="99"/>
    </location>
</feature>
<evidence type="ECO:0000313" key="11">
    <source>
        <dbReference type="Proteomes" id="UP000759131"/>
    </source>
</evidence>
<feature type="non-terminal residue" evidence="10">
    <location>
        <position position="105"/>
    </location>
</feature>
<dbReference type="GO" id="GO:0005789">
    <property type="term" value="C:endoplasmic reticulum membrane"/>
    <property type="evidence" value="ECO:0007669"/>
    <property type="project" value="UniProtKB-SubCell"/>
</dbReference>
<name>A0A7R9KE84_9ACAR</name>
<evidence type="ECO:0000256" key="8">
    <source>
        <dbReference type="ARBA" id="ARBA00038831"/>
    </source>
</evidence>
<dbReference type="PANTHER" id="PTHR15601:SF0">
    <property type="entry name" value="GEO09675P1"/>
    <property type="match status" value="1"/>
</dbReference>
<keyword evidence="5 9" id="KW-1133">Transmembrane helix</keyword>
<comment type="subcellular location">
    <subcellularLocation>
        <location evidence="1">Endoplasmic reticulum membrane</location>
        <topology evidence="1">Single-pass membrane protein</topology>
    </subcellularLocation>
</comment>
<keyword evidence="11" id="KW-1185">Reference proteome</keyword>
<organism evidence="10">
    <name type="scientific">Medioppia subpectinata</name>
    <dbReference type="NCBI Taxonomy" id="1979941"/>
    <lineage>
        <taxon>Eukaryota</taxon>
        <taxon>Metazoa</taxon>
        <taxon>Ecdysozoa</taxon>
        <taxon>Arthropoda</taxon>
        <taxon>Chelicerata</taxon>
        <taxon>Arachnida</taxon>
        <taxon>Acari</taxon>
        <taxon>Acariformes</taxon>
        <taxon>Sarcoptiformes</taxon>
        <taxon>Oribatida</taxon>
        <taxon>Brachypylina</taxon>
        <taxon>Oppioidea</taxon>
        <taxon>Oppiidae</taxon>
        <taxon>Medioppia</taxon>
    </lineage>
</organism>